<dbReference type="PANTHER" id="PTHR43477">
    <property type="entry name" value="DIHYDROANTICAPSIN 7-DEHYDROGENASE"/>
    <property type="match status" value="1"/>
</dbReference>
<keyword evidence="5" id="KW-1185">Reference proteome</keyword>
<dbReference type="InterPro" id="IPR020904">
    <property type="entry name" value="Sc_DH/Rdtase_CS"/>
</dbReference>
<dbReference type="KEGG" id="anh:A6F65_01204"/>
<sequence>MANDFKDTNCIITGAASGIGRACAVTLAERGAARLILVDRDKDALDALDLTCETVRHAADVSDPDFWASLDTGPLHHAVLNAGIAHGRPIEKLDFADWRRVMAVNLDGMFLSLKTALAAMDRGGSAVLTASATGVKAEPGIAAYAASKAATIQLARVAAKEVAPRGIRVNAIAPGGVDTAIWDTAPFFKQLVEDHGGDRQAALDAMASAGTPLGQFATPELIAAQIAFLLSADAASITGTALVTDGGYTL</sequence>
<dbReference type="SUPFAM" id="SSF51735">
    <property type="entry name" value="NAD(P)-binding Rossmann-fold domains"/>
    <property type="match status" value="1"/>
</dbReference>
<name>A0A1C7D869_9SPHN</name>
<dbReference type="AlphaFoldDB" id="A0A1C7D869"/>
<dbReference type="InterPro" id="IPR051122">
    <property type="entry name" value="SDR_DHRS6-like"/>
</dbReference>
<dbReference type="PATRIC" id="fig|645517.4.peg.1197"/>
<dbReference type="InterPro" id="IPR057326">
    <property type="entry name" value="KR_dom"/>
</dbReference>
<dbReference type="STRING" id="645517.A6F65_01204"/>
<keyword evidence="2 4" id="KW-0560">Oxidoreductase</keyword>
<dbReference type="Proteomes" id="UP000092698">
    <property type="component" value="Chromosome"/>
</dbReference>
<gene>
    <name evidence="4" type="primary">xecE</name>
    <name evidence="4" type="ORF">A6F65_01204</name>
</gene>
<evidence type="ECO:0000256" key="2">
    <source>
        <dbReference type="ARBA" id="ARBA00023002"/>
    </source>
</evidence>
<reference evidence="4 5" key="1">
    <citation type="submission" date="2016-07" db="EMBL/GenBank/DDBJ databases">
        <title>Complete genome sequence of Altererythrobacter namhicola JCM 16345T, containing esterase-encoding genes.</title>
        <authorList>
            <person name="Cheng H."/>
            <person name="Wu Y.-H."/>
            <person name="Jian S.-L."/>
            <person name="Huo Y.-Y."/>
            <person name="Wang C.-S."/>
            <person name="Xu X.-W."/>
        </authorList>
    </citation>
    <scope>NUCLEOTIDE SEQUENCE [LARGE SCALE GENOMIC DNA]</scope>
    <source>
        <strain evidence="4 5">JCM 16345</strain>
    </source>
</reference>
<dbReference type="Pfam" id="PF13561">
    <property type="entry name" value="adh_short_C2"/>
    <property type="match status" value="1"/>
</dbReference>
<dbReference type="SMART" id="SM00822">
    <property type="entry name" value="PKS_KR"/>
    <property type="match status" value="1"/>
</dbReference>
<evidence type="ECO:0000313" key="4">
    <source>
        <dbReference type="EMBL" id="ANU07511.1"/>
    </source>
</evidence>
<evidence type="ECO:0000259" key="3">
    <source>
        <dbReference type="SMART" id="SM00822"/>
    </source>
</evidence>
<evidence type="ECO:0000313" key="5">
    <source>
        <dbReference type="Proteomes" id="UP000092698"/>
    </source>
</evidence>
<dbReference type="CDD" id="cd05233">
    <property type="entry name" value="SDR_c"/>
    <property type="match status" value="1"/>
</dbReference>
<organism evidence="4 5">
    <name type="scientific">Paraurantiacibacter namhicola</name>
    <dbReference type="NCBI Taxonomy" id="645517"/>
    <lineage>
        <taxon>Bacteria</taxon>
        <taxon>Pseudomonadati</taxon>
        <taxon>Pseudomonadota</taxon>
        <taxon>Alphaproteobacteria</taxon>
        <taxon>Sphingomonadales</taxon>
        <taxon>Erythrobacteraceae</taxon>
        <taxon>Paraurantiacibacter</taxon>
    </lineage>
</organism>
<dbReference type="EMBL" id="CP016545">
    <property type="protein sequence ID" value="ANU07511.1"/>
    <property type="molecule type" value="Genomic_DNA"/>
</dbReference>
<dbReference type="Gene3D" id="3.40.50.720">
    <property type="entry name" value="NAD(P)-binding Rossmann-like Domain"/>
    <property type="match status" value="1"/>
</dbReference>
<dbReference type="InterPro" id="IPR036291">
    <property type="entry name" value="NAD(P)-bd_dom_sf"/>
</dbReference>
<dbReference type="PROSITE" id="PS00061">
    <property type="entry name" value="ADH_SHORT"/>
    <property type="match status" value="1"/>
</dbReference>
<dbReference type="RefSeq" id="WP_067786796.1">
    <property type="nucleotide sequence ID" value="NZ_CP016545.1"/>
</dbReference>
<evidence type="ECO:0000256" key="1">
    <source>
        <dbReference type="ARBA" id="ARBA00006484"/>
    </source>
</evidence>
<protein>
    <submittedName>
        <fullName evidence="4">2-(S)-hydroxypropyl-CoM dehydrogenase</fullName>
        <ecNumber evidence="4">1.1.1.269</ecNumber>
    </submittedName>
</protein>
<comment type="similarity">
    <text evidence="1">Belongs to the short-chain dehydrogenases/reductases (SDR) family.</text>
</comment>
<proteinExistence type="inferred from homology"/>
<dbReference type="OrthoDB" id="9779623at2"/>
<accession>A0A1C7D869</accession>
<dbReference type="PANTHER" id="PTHR43477:SF1">
    <property type="entry name" value="DIHYDROANTICAPSIN 7-DEHYDROGENASE"/>
    <property type="match status" value="1"/>
</dbReference>
<dbReference type="PRINTS" id="PR00081">
    <property type="entry name" value="GDHRDH"/>
</dbReference>
<dbReference type="FunFam" id="3.40.50.720:FF:000084">
    <property type="entry name" value="Short-chain dehydrogenase reductase"/>
    <property type="match status" value="1"/>
</dbReference>
<dbReference type="InterPro" id="IPR002347">
    <property type="entry name" value="SDR_fam"/>
</dbReference>
<dbReference type="GO" id="GO:0050575">
    <property type="term" value="F:2-(S)-hydroxypropyl-CoM dehydrogenase activity"/>
    <property type="evidence" value="ECO:0007669"/>
    <property type="project" value="UniProtKB-EC"/>
</dbReference>
<dbReference type="EC" id="1.1.1.269" evidence="4"/>
<feature type="domain" description="Ketoreductase" evidence="3">
    <location>
        <begin position="8"/>
        <end position="175"/>
    </location>
</feature>